<proteinExistence type="predicted"/>
<dbReference type="RefSeq" id="WP_007085633.1">
    <property type="nucleotide sequence ID" value="NZ_AJLS01000088.1"/>
</dbReference>
<dbReference type="EMBL" id="AJLS01000088">
    <property type="protein sequence ID" value="EKN67072.1"/>
    <property type="molecule type" value="Genomic_DNA"/>
</dbReference>
<accession>K6D3L6</accession>
<organism evidence="1 2">
    <name type="scientific">Neobacillus bataviensis LMG 21833</name>
    <dbReference type="NCBI Taxonomy" id="1117379"/>
    <lineage>
        <taxon>Bacteria</taxon>
        <taxon>Bacillati</taxon>
        <taxon>Bacillota</taxon>
        <taxon>Bacilli</taxon>
        <taxon>Bacillales</taxon>
        <taxon>Bacillaceae</taxon>
        <taxon>Neobacillus</taxon>
    </lineage>
</organism>
<keyword evidence="2" id="KW-1185">Reference proteome</keyword>
<protein>
    <submittedName>
        <fullName evidence="1">Uncharacterized protein</fullName>
    </submittedName>
</protein>
<gene>
    <name evidence="1" type="ORF">BABA_13145</name>
</gene>
<sequence>MNHQLPNIDEMTTIEAISWYTKQVVEITSAKHRIAGTYSDEYKQALLQWKKELNRKALAERRSFI</sequence>
<comment type="caution">
    <text evidence="1">The sequence shown here is derived from an EMBL/GenBank/DDBJ whole genome shotgun (WGS) entry which is preliminary data.</text>
</comment>
<reference evidence="1 2" key="1">
    <citation type="journal article" date="2012" name="Front. Microbiol.">
        <title>Redundancy and modularity in membrane-associated dissimilatory nitrate reduction in Bacillus.</title>
        <authorList>
            <person name="Heylen K."/>
            <person name="Keltjens J."/>
        </authorList>
    </citation>
    <scope>NUCLEOTIDE SEQUENCE [LARGE SCALE GENOMIC DNA]</scope>
    <source>
        <strain evidence="2">LMG 21833T</strain>
    </source>
</reference>
<dbReference type="OrthoDB" id="2937786at2"/>
<evidence type="ECO:0000313" key="1">
    <source>
        <dbReference type="EMBL" id="EKN67072.1"/>
    </source>
</evidence>
<dbReference type="STRING" id="1117379.BABA_13145"/>
<name>K6D3L6_9BACI</name>
<dbReference type="PATRIC" id="fig|1117379.3.peg.2720"/>
<dbReference type="AlphaFoldDB" id="K6D3L6"/>
<evidence type="ECO:0000313" key="2">
    <source>
        <dbReference type="Proteomes" id="UP000006316"/>
    </source>
</evidence>
<dbReference type="Proteomes" id="UP000006316">
    <property type="component" value="Unassembled WGS sequence"/>
</dbReference>